<dbReference type="Gene3D" id="3.20.20.100">
    <property type="entry name" value="NADP-dependent oxidoreductase domain"/>
    <property type="match status" value="1"/>
</dbReference>
<name>A0A0R1RQD9_9LACO</name>
<evidence type="ECO:0000256" key="7">
    <source>
        <dbReference type="SAM" id="MobiDB-lite"/>
    </source>
</evidence>
<evidence type="ECO:0000256" key="5">
    <source>
        <dbReference type="PIRSR" id="PIRSR000097-2"/>
    </source>
</evidence>
<dbReference type="PANTHER" id="PTHR43827:SF3">
    <property type="entry name" value="NADP-DEPENDENT OXIDOREDUCTASE DOMAIN-CONTAINING PROTEIN"/>
    <property type="match status" value="1"/>
</dbReference>
<keyword evidence="2" id="KW-0521">NADP</keyword>
<feature type="domain" description="NADP-dependent oxidoreductase" evidence="8">
    <location>
        <begin position="22"/>
        <end position="265"/>
    </location>
</feature>
<dbReference type="InterPro" id="IPR020471">
    <property type="entry name" value="AKR"/>
</dbReference>
<dbReference type="Pfam" id="PF00248">
    <property type="entry name" value="Aldo_ket_red"/>
    <property type="match status" value="1"/>
</dbReference>
<evidence type="ECO:0000313" key="10">
    <source>
        <dbReference type="Proteomes" id="UP000051999"/>
    </source>
</evidence>
<accession>A0A0R1RQD9</accession>
<dbReference type="PATRIC" id="fig|1114972.6.peg.260"/>
<dbReference type="PIRSF" id="PIRSF000097">
    <property type="entry name" value="AKR"/>
    <property type="match status" value="1"/>
</dbReference>
<reference evidence="9 10" key="1">
    <citation type="journal article" date="2015" name="Genome Announc.">
        <title>Expanding the biotechnology potential of lactobacilli through comparative genomics of 213 strains and associated genera.</title>
        <authorList>
            <person name="Sun Z."/>
            <person name="Harris H.M."/>
            <person name="McCann A."/>
            <person name="Guo C."/>
            <person name="Argimon S."/>
            <person name="Zhang W."/>
            <person name="Yang X."/>
            <person name="Jeffery I.B."/>
            <person name="Cooney J.C."/>
            <person name="Kagawa T.F."/>
            <person name="Liu W."/>
            <person name="Song Y."/>
            <person name="Salvetti E."/>
            <person name="Wrobel A."/>
            <person name="Rasinkangas P."/>
            <person name="Parkhill J."/>
            <person name="Rea M.C."/>
            <person name="O'Sullivan O."/>
            <person name="Ritari J."/>
            <person name="Douillard F.P."/>
            <person name="Paul Ross R."/>
            <person name="Yang R."/>
            <person name="Briner A.E."/>
            <person name="Felis G.E."/>
            <person name="de Vos W.M."/>
            <person name="Barrangou R."/>
            <person name="Klaenhammer T.R."/>
            <person name="Caufield P.W."/>
            <person name="Cui Y."/>
            <person name="Zhang H."/>
            <person name="O'Toole P.W."/>
        </authorList>
    </citation>
    <scope>NUCLEOTIDE SEQUENCE [LARGE SCALE GENOMIC DNA]</scope>
    <source>
        <strain evidence="9 10">DSM 15814</strain>
    </source>
</reference>
<evidence type="ECO:0000256" key="2">
    <source>
        <dbReference type="ARBA" id="ARBA00022857"/>
    </source>
</evidence>
<keyword evidence="10" id="KW-1185">Reference proteome</keyword>
<dbReference type="PROSITE" id="PS00063">
    <property type="entry name" value="ALDOKETO_REDUCTASE_3"/>
    <property type="match status" value="1"/>
</dbReference>
<sequence length="292" mass="32863">MTNMSSNIPNITLSNGVEIPQIGLGVFRVNDPQVVVDSVVDAVKAGYRHIDTASFYGNEAAVGDGVRQTGVPRQDLFVTSKVWNNIRGYQETIDQFNRSLSLLGFDYLDLYLIHWPAAGYEENWRAMEDLYHAGKIRAIGVSNFEPRHIEHLMVSATVAPMIDQVETHPYLQQNEVHEYCEINHIVHEAWSPLGGGKSDVLSDPVIVDLAARHHKSAAQIVLRWHVQRGEVVIPKSVHQQRIEENADVFDFSLTPEEMRAIAALDRNGRVGSDPNDEAFLKRSTTYDNQNHK</sequence>
<dbReference type="InterPro" id="IPR023210">
    <property type="entry name" value="NADP_OxRdtase_dom"/>
</dbReference>
<dbReference type="PROSITE" id="PS00062">
    <property type="entry name" value="ALDOKETO_REDUCTASE_2"/>
    <property type="match status" value="1"/>
</dbReference>
<dbReference type="eggNOG" id="COG0656">
    <property type="taxonomic scope" value="Bacteria"/>
</dbReference>
<evidence type="ECO:0000259" key="8">
    <source>
        <dbReference type="Pfam" id="PF00248"/>
    </source>
</evidence>
<feature type="binding site" evidence="5">
    <location>
        <position position="114"/>
    </location>
    <ligand>
        <name>substrate</name>
    </ligand>
</feature>
<dbReference type="PROSITE" id="PS00798">
    <property type="entry name" value="ALDOKETO_REDUCTASE_1"/>
    <property type="match status" value="1"/>
</dbReference>
<dbReference type="PANTHER" id="PTHR43827">
    <property type="entry name" value="2,5-DIKETO-D-GLUCONIC ACID REDUCTASE"/>
    <property type="match status" value="1"/>
</dbReference>
<dbReference type="Proteomes" id="UP000051999">
    <property type="component" value="Unassembled WGS sequence"/>
</dbReference>
<dbReference type="InterPro" id="IPR036812">
    <property type="entry name" value="NAD(P)_OxRdtase_dom_sf"/>
</dbReference>
<feature type="site" description="Lowers pKa of active site Tyr" evidence="6">
    <location>
        <position position="81"/>
    </location>
</feature>
<evidence type="ECO:0000256" key="6">
    <source>
        <dbReference type="PIRSR" id="PIRSR000097-3"/>
    </source>
</evidence>
<protein>
    <submittedName>
        <fullName evidence="9">Oxidoreductase</fullName>
    </submittedName>
</protein>
<gene>
    <name evidence="9" type="ORF">FD35_GL000262</name>
</gene>
<evidence type="ECO:0000256" key="3">
    <source>
        <dbReference type="ARBA" id="ARBA00023002"/>
    </source>
</evidence>
<feature type="compositionally biased region" description="Polar residues" evidence="7">
    <location>
        <begin position="282"/>
        <end position="292"/>
    </location>
</feature>
<keyword evidence="3" id="KW-0560">Oxidoreductase</keyword>
<dbReference type="FunFam" id="3.20.20.100:FF:000015">
    <property type="entry name" value="Oxidoreductase, aldo/keto reductase family"/>
    <property type="match status" value="1"/>
</dbReference>
<feature type="region of interest" description="Disordered" evidence="7">
    <location>
        <begin position="272"/>
        <end position="292"/>
    </location>
</feature>
<dbReference type="PRINTS" id="PR00069">
    <property type="entry name" value="ALDKETRDTASE"/>
</dbReference>
<evidence type="ECO:0000256" key="1">
    <source>
        <dbReference type="ARBA" id="ARBA00007905"/>
    </source>
</evidence>
<evidence type="ECO:0000313" key="9">
    <source>
        <dbReference type="EMBL" id="KRL57252.1"/>
    </source>
</evidence>
<dbReference type="InterPro" id="IPR018170">
    <property type="entry name" value="Aldo/ket_reductase_CS"/>
</dbReference>
<comment type="caution">
    <text evidence="9">The sequence shown here is derived from an EMBL/GenBank/DDBJ whole genome shotgun (WGS) entry which is preliminary data.</text>
</comment>
<dbReference type="STRING" id="1114972.FD35_GL000262"/>
<dbReference type="GO" id="GO:0016616">
    <property type="term" value="F:oxidoreductase activity, acting on the CH-OH group of donors, NAD or NADP as acceptor"/>
    <property type="evidence" value="ECO:0007669"/>
    <property type="project" value="UniProtKB-ARBA"/>
</dbReference>
<proteinExistence type="inferred from homology"/>
<dbReference type="AlphaFoldDB" id="A0A0R1RQD9"/>
<evidence type="ECO:0000256" key="4">
    <source>
        <dbReference type="PIRSR" id="PIRSR000097-1"/>
    </source>
</evidence>
<feature type="active site" description="Proton donor" evidence="4">
    <location>
        <position position="56"/>
    </location>
</feature>
<comment type="similarity">
    <text evidence="1">Belongs to the aldo/keto reductase family.</text>
</comment>
<dbReference type="SUPFAM" id="SSF51430">
    <property type="entry name" value="NAD(P)-linked oxidoreductase"/>
    <property type="match status" value="1"/>
</dbReference>
<dbReference type="EMBL" id="AZFF01000001">
    <property type="protein sequence ID" value="KRL57252.1"/>
    <property type="molecule type" value="Genomic_DNA"/>
</dbReference>
<organism evidence="9 10">
    <name type="scientific">Furfurilactobacillus rossiae DSM 15814</name>
    <dbReference type="NCBI Taxonomy" id="1114972"/>
    <lineage>
        <taxon>Bacteria</taxon>
        <taxon>Bacillati</taxon>
        <taxon>Bacillota</taxon>
        <taxon>Bacilli</taxon>
        <taxon>Lactobacillales</taxon>
        <taxon>Lactobacillaceae</taxon>
        <taxon>Furfurilactobacillus</taxon>
    </lineage>
</organism>